<feature type="non-terminal residue" evidence="6">
    <location>
        <position position="1"/>
    </location>
</feature>
<name>A0A9D1NME5_9BACT</name>
<comment type="caution">
    <text evidence="6">The sequence shown here is derived from an EMBL/GenBank/DDBJ whole genome shotgun (WGS) entry which is preliminary data.</text>
</comment>
<dbReference type="Proteomes" id="UP000886845">
    <property type="component" value="Unassembled WGS sequence"/>
</dbReference>
<organism evidence="6 7">
    <name type="scientific">Candidatus Spyradenecus faecavium</name>
    <dbReference type="NCBI Taxonomy" id="2840947"/>
    <lineage>
        <taxon>Bacteria</taxon>
        <taxon>Pseudomonadati</taxon>
        <taxon>Lentisphaerota</taxon>
        <taxon>Lentisphaeria</taxon>
        <taxon>Lentisphaerales</taxon>
        <taxon>Lentisphaeraceae</taxon>
        <taxon>Lentisphaeraceae incertae sedis</taxon>
        <taxon>Candidatus Spyradenecus</taxon>
    </lineage>
</organism>
<keyword evidence="2" id="KW-0812">Transmembrane</keyword>
<evidence type="ECO:0000256" key="2">
    <source>
        <dbReference type="ARBA" id="ARBA00022692"/>
    </source>
</evidence>
<evidence type="ECO:0000256" key="1">
    <source>
        <dbReference type="ARBA" id="ARBA00004127"/>
    </source>
</evidence>
<sequence length="60" mass="6577">PWNTIVAAGAGLLYLVCPIDLIPDFIPVIGLVDDLAVLTFVLKSVHTDLQDYLQWKACHA</sequence>
<dbReference type="InterPro" id="IPR010652">
    <property type="entry name" value="DUF1232"/>
</dbReference>
<comment type="subcellular location">
    <subcellularLocation>
        <location evidence="1">Endomembrane system</location>
        <topology evidence="1">Multi-pass membrane protein</topology>
    </subcellularLocation>
</comment>
<dbReference type="EMBL" id="DVOR01000053">
    <property type="protein sequence ID" value="HIV08796.1"/>
    <property type="molecule type" value="Genomic_DNA"/>
</dbReference>
<gene>
    <name evidence="6" type="ORF">IAC79_01610</name>
</gene>
<proteinExistence type="predicted"/>
<evidence type="ECO:0000313" key="6">
    <source>
        <dbReference type="EMBL" id="HIV08796.1"/>
    </source>
</evidence>
<dbReference type="GO" id="GO:0012505">
    <property type="term" value="C:endomembrane system"/>
    <property type="evidence" value="ECO:0007669"/>
    <property type="project" value="UniProtKB-SubCell"/>
</dbReference>
<reference evidence="6" key="1">
    <citation type="submission" date="2020-10" db="EMBL/GenBank/DDBJ databases">
        <authorList>
            <person name="Gilroy R."/>
        </authorList>
    </citation>
    <scope>NUCLEOTIDE SEQUENCE</scope>
    <source>
        <strain evidence="6">35461</strain>
    </source>
</reference>
<keyword evidence="3" id="KW-1133">Transmembrane helix</keyword>
<accession>A0A9D1NME5</accession>
<feature type="domain" description="DUF1232" evidence="5">
    <location>
        <begin position="4"/>
        <end position="40"/>
    </location>
</feature>
<protein>
    <submittedName>
        <fullName evidence="6">DUF1232 domain-containing protein</fullName>
    </submittedName>
</protein>
<dbReference type="AlphaFoldDB" id="A0A9D1NME5"/>
<reference evidence="6" key="2">
    <citation type="journal article" date="2021" name="PeerJ">
        <title>Extensive microbial diversity within the chicken gut microbiome revealed by metagenomics and culture.</title>
        <authorList>
            <person name="Gilroy R."/>
            <person name="Ravi A."/>
            <person name="Getino M."/>
            <person name="Pursley I."/>
            <person name="Horton D.L."/>
            <person name="Alikhan N.F."/>
            <person name="Baker D."/>
            <person name="Gharbi K."/>
            <person name="Hall N."/>
            <person name="Watson M."/>
            <person name="Adriaenssens E.M."/>
            <person name="Foster-Nyarko E."/>
            <person name="Jarju S."/>
            <person name="Secka A."/>
            <person name="Antonio M."/>
            <person name="Oren A."/>
            <person name="Chaudhuri R.R."/>
            <person name="La Ragione R."/>
            <person name="Hildebrand F."/>
            <person name="Pallen M.J."/>
        </authorList>
    </citation>
    <scope>NUCLEOTIDE SEQUENCE</scope>
    <source>
        <strain evidence="6">35461</strain>
    </source>
</reference>
<evidence type="ECO:0000256" key="3">
    <source>
        <dbReference type="ARBA" id="ARBA00022989"/>
    </source>
</evidence>
<dbReference type="Pfam" id="PF06803">
    <property type="entry name" value="DUF1232"/>
    <property type="match status" value="1"/>
</dbReference>
<keyword evidence="4" id="KW-0472">Membrane</keyword>
<evidence type="ECO:0000259" key="5">
    <source>
        <dbReference type="Pfam" id="PF06803"/>
    </source>
</evidence>
<evidence type="ECO:0000313" key="7">
    <source>
        <dbReference type="Proteomes" id="UP000886845"/>
    </source>
</evidence>
<evidence type="ECO:0000256" key="4">
    <source>
        <dbReference type="ARBA" id="ARBA00023136"/>
    </source>
</evidence>